<keyword evidence="3" id="KW-1185">Reference proteome</keyword>
<dbReference type="PANTHER" id="PTHR10953:SF240">
    <property type="entry name" value="SULFUR CARRIER PROTEIN THIS ADENYLYLTRANSFERASE"/>
    <property type="match status" value="1"/>
</dbReference>
<dbReference type="Gene3D" id="3.40.50.720">
    <property type="entry name" value="NAD(P)-binding Rossmann-like Domain"/>
    <property type="match status" value="1"/>
</dbReference>
<dbReference type="PANTHER" id="PTHR10953">
    <property type="entry name" value="UBIQUITIN-ACTIVATING ENZYME E1"/>
    <property type="match status" value="1"/>
</dbReference>
<proteinExistence type="predicted"/>
<feature type="domain" description="THIF-type NAD/FAD binding fold" evidence="1">
    <location>
        <begin position="11"/>
        <end position="249"/>
    </location>
</feature>
<dbReference type="EMBL" id="JAESVD010000001">
    <property type="protein sequence ID" value="MBL4912004.1"/>
    <property type="molecule type" value="Genomic_DNA"/>
</dbReference>
<dbReference type="SUPFAM" id="SSF69572">
    <property type="entry name" value="Activating enzymes of the ubiquitin-like proteins"/>
    <property type="match status" value="1"/>
</dbReference>
<evidence type="ECO:0000313" key="2">
    <source>
        <dbReference type="EMBL" id="MBL4912004.1"/>
    </source>
</evidence>
<gene>
    <name evidence="2" type="ORF">JMA39_02415</name>
</gene>
<dbReference type="CDD" id="cd00757">
    <property type="entry name" value="ThiF_MoeB_HesA_family"/>
    <property type="match status" value="1"/>
</dbReference>
<reference evidence="2 3" key="1">
    <citation type="submission" date="2021-01" db="EMBL/GenBank/DDBJ databases">
        <title>Genome sequence of Shewanella schlegeliana JCM 11561.</title>
        <authorList>
            <person name="Zhang H."/>
            <person name="Li C."/>
        </authorList>
    </citation>
    <scope>NUCLEOTIDE SEQUENCE [LARGE SCALE GENOMIC DNA]</scope>
    <source>
        <strain evidence="2 3">JCM 11561</strain>
    </source>
</reference>
<evidence type="ECO:0000259" key="1">
    <source>
        <dbReference type="Pfam" id="PF00899"/>
    </source>
</evidence>
<dbReference type="Pfam" id="PF00899">
    <property type="entry name" value="ThiF"/>
    <property type="match status" value="1"/>
</dbReference>
<organism evidence="2 3">
    <name type="scientific">Shewanella schlegeliana</name>
    <dbReference type="NCBI Taxonomy" id="190308"/>
    <lineage>
        <taxon>Bacteria</taxon>
        <taxon>Pseudomonadati</taxon>
        <taxon>Pseudomonadota</taxon>
        <taxon>Gammaproteobacteria</taxon>
        <taxon>Alteromonadales</taxon>
        <taxon>Shewanellaceae</taxon>
        <taxon>Shewanella</taxon>
    </lineage>
</organism>
<dbReference type="RefSeq" id="WP_202720230.1">
    <property type="nucleotide sequence ID" value="NZ_BPEX01000026.1"/>
</dbReference>
<accession>A0ABS1SVR2</accession>
<dbReference type="InterPro" id="IPR000594">
    <property type="entry name" value="ThiF_NAD_FAD-bd"/>
</dbReference>
<protein>
    <submittedName>
        <fullName evidence="2">HesA/MoeB/ThiF family protein</fullName>
    </submittedName>
</protein>
<dbReference type="InterPro" id="IPR045886">
    <property type="entry name" value="ThiF/MoeB/HesA"/>
</dbReference>
<comment type="caution">
    <text evidence="2">The sequence shown here is derived from an EMBL/GenBank/DDBJ whole genome shotgun (WGS) entry which is preliminary data.</text>
</comment>
<evidence type="ECO:0000313" key="3">
    <source>
        <dbReference type="Proteomes" id="UP000604898"/>
    </source>
</evidence>
<dbReference type="Proteomes" id="UP000604898">
    <property type="component" value="Unassembled WGS sequence"/>
</dbReference>
<dbReference type="InterPro" id="IPR035985">
    <property type="entry name" value="Ubiquitin-activating_enz"/>
</dbReference>
<sequence length="309" mass="32952">MALSDSDFIRYSRQVLLPEVGETGQLAFIDSHVVIIGVGGLGNLAAQQLAAAGVGKITLVDGDCIALSNLPRQLLFSDADLGYNKVDVARRKLSLAYPQTQVDAVGEFLTDDNMGAVLGETSKSYDLLLDCSDNFDTRQRINRFAIKSELPLVSASAAHFNGQLLNIDQRYNPNTGCYHCLFPAEMSVSQSCQTVGILGPMVGTLASMQALMALQQLLGDKQTVGKLFRFDGKRFSWRELNLPRNQACGVCGAGEGDRAPVLREKLAAGLDEGSGSGSGSGLKQAAEQELDLGSELGQAGLQSAEKDYV</sequence>
<name>A0ABS1SVR2_9GAMM</name>